<dbReference type="InterPro" id="IPR013108">
    <property type="entry name" value="Amidohydro_3"/>
</dbReference>
<dbReference type="EMBL" id="JAEHOI010000006">
    <property type="protein sequence ID" value="MBK0421905.1"/>
    <property type="molecule type" value="Genomic_DNA"/>
</dbReference>
<feature type="region of interest" description="Disordered" evidence="1">
    <location>
        <begin position="16"/>
        <end position="54"/>
    </location>
</feature>
<dbReference type="Pfam" id="PF07969">
    <property type="entry name" value="Amidohydro_3"/>
    <property type="match status" value="1"/>
</dbReference>
<evidence type="ECO:0000313" key="3">
    <source>
        <dbReference type="EMBL" id="MBK0421905.1"/>
    </source>
</evidence>
<dbReference type="SUPFAM" id="SSF51338">
    <property type="entry name" value="Composite domain of metallo-dependent hydrolases"/>
    <property type="match status" value="1"/>
</dbReference>
<dbReference type="SUPFAM" id="SSF51556">
    <property type="entry name" value="Metallo-dependent hydrolases"/>
    <property type="match status" value="1"/>
</dbReference>
<dbReference type="Gene3D" id="2.30.40.10">
    <property type="entry name" value="Urease, subunit C, domain 1"/>
    <property type="match status" value="1"/>
</dbReference>
<evidence type="ECO:0000259" key="2">
    <source>
        <dbReference type="Pfam" id="PF07969"/>
    </source>
</evidence>
<name>A0A934QC29_9MICO</name>
<dbReference type="CDD" id="cd01300">
    <property type="entry name" value="YtcJ_like"/>
    <property type="match status" value="1"/>
</dbReference>
<keyword evidence="4" id="KW-1185">Reference proteome</keyword>
<dbReference type="InterPro" id="IPR032466">
    <property type="entry name" value="Metal_Hydrolase"/>
</dbReference>
<evidence type="ECO:0000256" key="1">
    <source>
        <dbReference type="SAM" id="MobiDB-lite"/>
    </source>
</evidence>
<evidence type="ECO:0000313" key="4">
    <source>
        <dbReference type="Proteomes" id="UP000618733"/>
    </source>
</evidence>
<reference evidence="3" key="1">
    <citation type="submission" date="2020-12" db="EMBL/GenBank/DDBJ databases">
        <title>Leucobacter sp. CAS2, isolated from Chromium sludge.</title>
        <authorList>
            <person name="Xu Z."/>
        </authorList>
    </citation>
    <scope>NUCLEOTIDE SEQUENCE</scope>
    <source>
        <strain evidence="3">CSA2</strain>
    </source>
</reference>
<dbReference type="Proteomes" id="UP000618733">
    <property type="component" value="Unassembled WGS sequence"/>
</dbReference>
<protein>
    <submittedName>
        <fullName evidence="3">Amidohydrolase family protein</fullName>
    </submittedName>
</protein>
<organism evidence="3 4">
    <name type="scientific">Leucobacter edaphi</name>
    <dbReference type="NCBI Taxonomy" id="2796472"/>
    <lineage>
        <taxon>Bacteria</taxon>
        <taxon>Bacillati</taxon>
        <taxon>Actinomycetota</taxon>
        <taxon>Actinomycetes</taxon>
        <taxon>Micrococcales</taxon>
        <taxon>Microbacteriaceae</taxon>
        <taxon>Leucobacter</taxon>
    </lineage>
</organism>
<dbReference type="PANTHER" id="PTHR22642">
    <property type="entry name" value="IMIDAZOLONEPROPIONASE"/>
    <property type="match status" value="1"/>
</dbReference>
<sequence length="583" mass="60645">MRVDTLVENARVLTLAEGSEGSEGNEGRASRGRREGAAPAAHGLGRRTAGSEPPSTIALLGGRIVAVGEADCDGLEPDRRVDAGGATVAPGFNDAHAHSVWFGHTLLEADLSGLGNLDELYRRLERAATGLGPEEWLVAAGFNQMDLGGRYPDPEALDRASGGRPVWIKHTSGHACIVSAGAMRLLGIDGSERFDGGSVVVDASGRPTGLLEETAMALVQDHLLPAPQDQIVAALAAATEAYAAEGLTSVTDAGIGGGWIGHSPQEFAAYQTALERGLLRTRMQAMLVGDVLQEVPLGAAADRGSFQGLPGGLRSGLGDERLQLGPVKMFLDGSILGNTARMSGGYDNCPGNHGYFQGDVAEMRERAIATGRAGWALAMHAVGDEAVELAIEILSALRAQGIRPPLPHRIEHGGVVTDGQLARLAELETSIVAQPYFMRVYGDGFRDYIGAERSAQSFRLASLLRAGLPVAGSSDRPVADGRPLAVIQSAVERVTPSGEVYGPDERLTPREALRAYTVGSAEVTGWGGKKGAIVPGQLADLVFLGDDPCAVDPSRIAGIEVLATVRGGEASFDGAGIWAGAGR</sequence>
<dbReference type="RefSeq" id="WP_200132111.1">
    <property type="nucleotide sequence ID" value="NZ_JAEHOI010000006.1"/>
</dbReference>
<gene>
    <name evidence="3" type="ORF">JD292_07435</name>
</gene>
<proteinExistence type="predicted"/>
<dbReference type="InterPro" id="IPR033932">
    <property type="entry name" value="YtcJ-like"/>
</dbReference>
<feature type="domain" description="Amidohydrolase 3" evidence="2">
    <location>
        <begin position="81"/>
        <end position="569"/>
    </location>
</feature>
<accession>A0A934QC29</accession>
<dbReference type="AlphaFoldDB" id="A0A934QC29"/>
<comment type="caution">
    <text evidence="3">The sequence shown here is derived from an EMBL/GenBank/DDBJ whole genome shotgun (WGS) entry which is preliminary data.</text>
</comment>
<dbReference type="Gene3D" id="3.10.310.70">
    <property type="match status" value="1"/>
</dbReference>
<dbReference type="PANTHER" id="PTHR22642:SF2">
    <property type="entry name" value="PROTEIN LONG AFTER FAR-RED 3"/>
    <property type="match status" value="1"/>
</dbReference>
<feature type="compositionally biased region" description="Basic and acidic residues" evidence="1">
    <location>
        <begin position="25"/>
        <end position="36"/>
    </location>
</feature>
<dbReference type="InterPro" id="IPR011059">
    <property type="entry name" value="Metal-dep_hydrolase_composite"/>
</dbReference>
<dbReference type="GO" id="GO:0016810">
    <property type="term" value="F:hydrolase activity, acting on carbon-nitrogen (but not peptide) bonds"/>
    <property type="evidence" value="ECO:0007669"/>
    <property type="project" value="InterPro"/>
</dbReference>
<dbReference type="Gene3D" id="3.20.20.140">
    <property type="entry name" value="Metal-dependent hydrolases"/>
    <property type="match status" value="1"/>
</dbReference>